<proteinExistence type="predicted"/>
<name>A0ABQ1GVN2_9SPHN</name>
<evidence type="ECO:0000313" key="2">
    <source>
        <dbReference type="Proteomes" id="UP000618591"/>
    </source>
</evidence>
<gene>
    <name evidence="1" type="ORF">GCM10011395_22060</name>
</gene>
<dbReference type="CDD" id="cd09024">
    <property type="entry name" value="Aldose_epim_lacX"/>
    <property type="match status" value="1"/>
</dbReference>
<dbReference type="InterPro" id="IPR008183">
    <property type="entry name" value="Aldose_1/G6P_1-epimerase"/>
</dbReference>
<dbReference type="Proteomes" id="UP000618591">
    <property type="component" value="Unassembled WGS sequence"/>
</dbReference>
<dbReference type="PANTHER" id="PTHR11122">
    <property type="entry name" value="APOSPORY-ASSOCIATED PROTEIN C-RELATED"/>
    <property type="match status" value="1"/>
</dbReference>
<dbReference type="PANTHER" id="PTHR11122:SF13">
    <property type="entry name" value="GLUCOSE-6-PHOSPHATE 1-EPIMERASE"/>
    <property type="match status" value="1"/>
</dbReference>
<comment type="caution">
    <text evidence="1">The sequence shown here is derived from an EMBL/GenBank/DDBJ whole genome shotgun (WGS) entry which is preliminary data.</text>
</comment>
<keyword evidence="2" id="KW-1185">Reference proteome</keyword>
<dbReference type="EMBL" id="BMDW01000012">
    <property type="protein sequence ID" value="GGA51291.1"/>
    <property type="molecule type" value="Genomic_DNA"/>
</dbReference>
<dbReference type="SUPFAM" id="SSF74650">
    <property type="entry name" value="Galactose mutarotase-like"/>
    <property type="match status" value="1"/>
</dbReference>
<protein>
    <submittedName>
        <fullName evidence="1">Aldose 1-epimerase</fullName>
    </submittedName>
</protein>
<sequence length="295" mass="32495">MDMPQPDLLTIASRHLSAAIDPFGAELIHLRDADGRELMTDADPAFWTGHAPLLFPIVGRLNGDVLRIDGADYPMKQHGFARRNAFTLVEQRASKAVFLLEDHAETRAIYPRAFALRATYEIHDATLSITIHIENRETERSLPASFGFHPAFAWPLPYGQPRDAHRIIFEAEEAESIRQLTDGLVDPAPRPSPLAGRTLALDDAVFAADALVWDQIRSQSLRYGAPTGPNLRIDFPDTPMLGIWSKPGAAFVCIEPWHGIADPVDFNGAMAVKPGILILAPGETRTVTMAVTLEH</sequence>
<dbReference type="InterPro" id="IPR014718">
    <property type="entry name" value="GH-type_carb-bd"/>
</dbReference>
<dbReference type="InterPro" id="IPR037481">
    <property type="entry name" value="LacX"/>
</dbReference>
<evidence type="ECO:0000313" key="1">
    <source>
        <dbReference type="EMBL" id="GGA51291.1"/>
    </source>
</evidence>
<dbReference type="Pfam" id="PF01263">
    <property type="entry name" value="Aldose_epim"/>
    <property type="match status" value="1"/>
</dbReference>
<accession>A0ABQ1GVN2</accession>
<reference evidence="2" key="1">
    <citation type="journal article" date="2019" name="Int. J. Syst. Evol. Microbiol.">
        <title>The Global Catalogue of Microorganisms (GCM) 10K type strain sequencing project: providing services to taxonomists for standard genome sequencing and annotation.</title>
        <authorList>
            <consortium name="The Broad Institute Genomics Platform"/>
            <consortium name="The Broad Institute Genome Sequencing Center for Infectious Disease"/>
            <person name="Wu L."/>
            <person name="Ma J."/>
        </authorList>
    </citation>
    <scope>NUCLEOTIDE SEQUENCE [LARGE SCALE GENOMIC DNA]</scope>
    <source>
        <strain evidence="2">CGMCC 1.10106</strain>
    </source>
</reference>
<dbReference type="InterPro" id="IPR011013">
    <property type="entry name" value="Gal_mutarotase_sf_dom"/>
</dbReference>
<organism evidence="1 2">
    <name type="scientific">Sphingomonas psychrolutea</name>
    <dbReference type="NCBI Taxonomy" id="1259676"/>
    <lineage>
        <taxon>Bacteria</taxon>
        <taxon>Pseudomonadati</taxon>
        <taxon>Pseudomonadota</taxon>
        <taxon>Alphaproteobacteria</taxon>
        <taxon>Sphingomonadales</taxon>
        <taxon>Sphingomonadaceae</taxon>
        <taxon>Sphingomonas</taxon>
    </lineage>
</organism>
<dbReference type="Gene3D" id="2.70.98.10">
    <property type="match status" value="1"/>
</dbReference>